<feature type="domain" description="VOC" evidence="5">
    <location>
        <begin position="162"/>
        <end position="267"/>
    </location>
</feature>
<dbReference type="Gene3D" id="1.10.10.10">
    <property type="entry name" value="Winged helix-like DNA-binding domain superfamily/Winged helix DNA-binding domain"/>
    <property type="match status" value="1"/>
</dbReference>
<gene>
    <name evidence="6" type="ORF">ACFSW5_25790</name>
</gene>
<dbReference type="SUPFAM" id="SSF54593">
    <property type="entry name" value="Glyoxalase/Bleomycin resistance protein/Dihydroxybiphenyl dioxygenase"/>
    <property type="match status" value="1"/>
</dbReference>
<keyword evidence="2" id="KW-0805">Transcription regulation</keyword>
<keyword evidence="7" id="KW-1185">Reference proteome</keyword>
<accession>A0ABW5R4C6</accession>
<dbReference type="PROSITE" id="PS51819">
    <property type="entry name" value="VOC"/>
    <property type="match status" value="1"/>
</dbReference>
<reference evidence="7" key="1">
    <citation type="journal article" date="2019" name="Int. J. Syst. Evol. Microbiol.">
        <title>The Global Catalogue of Microorganisms (GCM) 10K type strain sequencing project: providing services to taxonomists for standard genome sequencing and annotation.</title>
        <authorList>
            <consortium name="The Broad Institute Genomics Platform"/>
            <consortium name="The Broad Institute Genome Sequencing Center for Infectious Disease"/>
            <person name="Wu L."/>
            <person name="Ma J."/>
        </authorList>
    </citation>
    <scope>NUCLEOTIDE SEQUENCE [LARGE SCALE GENOMIC DNA]</scope>
    <source>
        <strain evidence="7">TISTR 1827</strain>
    </source>
</reference>
<dbReference type="InterPro" id="IPR039425">
    <property type="entry name" value="RNA_pol_sigma-70-like"/>
</dbReference>
<evidence type="ECO:0000313" key="6">
    <source>
        <dbReference type="EMBL" id="MFD2663658.1"/>
    </source>
</evidence>
<evidence type="ECO:0000313" key="7">
    <source>
        <dbReference type="Proteomes" id="UP001597493"/>
    </source>
</evidence>
<dbReference type="SUPFAM" id="SSF88946">
    <property type="entry name" value="Sigma2 domain of RNA polymerase sigma factors"/>
    <property type="match status" value="1"/>
</dbReference>
<dbReference type="InterPro" id="IPR037523">
    <property type="entry name" value="VOC_core"/>
</dbReference>
<sequence length="268" mass="31326">MGDFHEAQDVTQEAFVKCYNNLHTLKDPARLGSWLYSIAYRTSLDFAKKNKRSLPYSEIMAKPADDVRSWLDHYMLQESINKALQSLEEKSKTAVVLHYLSDWSMKEIGQFLHLSVSAVESRIRRAKETLKRCLADDFEPFFRSYRLGRDFEQMVCEQVLRRMGHFYIPVTNKKQATDWFIGHFHLKMNSHGNLLLESGHELYLLECRLHSPQTMPMLTFSVSSVDDLWSQLKSGGVKTEPIETNELFGKRFAFYDPDDNKYYAVENQ</sequence>
<comment type="similarity">
    <text evidence="1">Belongs to the sigma-70 factor family. ECF subfamily.</text>
</comment>
<dbReference type="InterPro" id="IPR013325">
    <property type="entry name" value="RNA_pol_sigma_r2"/>
</dbReference>
<evidence type="ECO:0000259" key="5">
    <source>
        <dbReference type="PROSITE" id="PS51819"/>
    </source>
</evidence>
<dbReference type="InterPro" id="IPR036388">
    <property type="entry name" value="WH-like_DNA-bd_sf"/>
</dbReference>
<dbReference type="SUPFAM" id="SSF88659">
    <property type="entry name" value="Sigma3 and sigma4 domains of RNA polymerase sigma factors"/>
    <property type="match status" value="1"/>
</dbReference>
<evidence type="ECO:0000256" key="1">
    <source>
        <dbReference type="ARBA" id="ARBA00010641"/>
    </source>
</evidence>
<dbReference type="InterPro" id="IPR029068">
    <property type="entry name" value="Glyas_Bleomycin-R_OHBP_Dase"/>
</dbReference>
<dbReference type="PANTHER" id="PTHR43133">
    <property type="entry name" value="RNA POLYMERASE ECF-TYPE SIGMA FACTO"/>
    <property type="match status" value="1"/>
</dbReference>
<dbReference type="InterPro" id="IPR004360">
    <property type="entry name" value="Glyas_Fos-R_dOase_dom"/>
</dbReference>
<proteinExistence type="inferred from homology"/>
<dbReference type="NCBIfam" id="TIGR02937">
    <property type="entry name" value="sigma70-ECF"/>
    <property type="match status" value="1"/>
</dbReference>
<keyword evidence="4" id="KW-0804">Transcription</keyword>
<dbReference type="Gene3D" id="1.10.1740.10">
    <property type="match status" value="1"/>
</dbReference>
<dbReference type="CDD" id="cd06171">
    <property type="entry name" value="Sigma70_r4"/>
    <property type="match status" value="1"/>
</dbReference>
<dbReference type="EMBL" id="JBHUMY010000043">
    <property type="protein sequence ID" value="MFD2663658.1"/>
    <property type="molecule type" value="Genomic_DNA"/>
</dbReference>
<dbReference type="InterPro" id="IPR007627">
    <property type="entry name" value="RNA_pol_sigma70_r2"/>
</dbReference>
<dbReference type="Gene3D" id="3.10.180.10">
    <property type="entry name" value="2,3-Dihydroxybiphenyl 1,2-Dioxygenase, domain 1"/>
    <property type="match status" value="1"/>
</dbReference>
<dbReference type="InterPro" id="IPR013324">
    <property type="entry name" value="RNA_pol_sigma_r3/r4-like"/>
</dbReference>
<dbReference type="RefSeq" id="WP_379280263.1">
    <property type="nucleotide sequence ID" value="NZ_JBHUGT010000022.1"/>
</dbReference>
<name>A0ABW5R4C6_9BACL</name>
<protein>
    <submittedName>
        <fullName evidence="6">Sigma-70 family RNA polymerase sigma factor</fullName>
    </submittedName>
</protein>
<dbReference type="Pfam" id="PF08281">
    <property type="entry name" value="Sigma70_r4_2"/>
    <property type="match status" value="1"/>
</dbReference>
<dbReference type="Proteomes" id="UP001597493">
    <property type="component" value="Unassembled WGS sequence"/>
</dbReference>
<keyword evidence="3" id="KW-0731">Sigma factor</keyword>
<dbReference type="InterPro" id="IPR013249">
    <property type="entry name" value="RNA_pol_sigma70_r4_t2"/>
</dbReference>
<evidence type="ECO:0000256" key="4">
    <source>
        <dbReference type="ARBA" id="ARBA00023163"/>
    </source>
</evidence>
<evidence type="ECO:0000256" key="3">
    <source>
        <dbReference type="ARBA" id="ARBA00023082"/>
    </source>
</evidence>
<dbReference type="InterPro" id="IPR014284">
    <property type="entry name" value="RNA_pol_sigma-70_dom"/>
</dbReference>
<evidence type="ECO:0000256" key="2">
    <source>
        <dbReference type="ARBA" id="ARBA00023015"/>
    </source>
</evidence>
<organism evidence="6 7">
    <name type="scientific">Paenibacillus thailandensis</name>
    <dbReference type="NCBI Taxonomy" id="393250"/>
    <lineage>
        <taxon>Bacteria</taxon>
        <taxon>Bacillati</taxon>
        <taxon>Bacillota</taxon>
        <taxon>Bacilli</taxon>
        <taxon>Bacillales</taxon>
        <taxon>Paenibacillaceae</taxon>
        <taxon>Paenibacillus</taxon>
    </lineage>
</organism>
<dbReference type="Pfam" id="PF04542">
    <property type="entry name" value="Sigma70_r2"/>
    <property type="match status" value="1"/>
</dbReference>
<dbReference type="PANTHER" id="PTHR43133:SF60">
    <property type="entry name" value="RNA POLYMERASE SIGMA FACTOR SIGV"/>
    <property type="match status" value="1"/>
</dbReference>
<comment type="caution">
    <text evidence="6">The sequence shown here is derived from an EMBL/GenBank/DDBJ whole genome shotgun (WGS) entry which is preliminary data.</text>
</comment>
<dbReference type="Pfam" id="PF00903">
    <property type="entry name" value="Glyoxalase"/>
    <property type="match status" value="1"/>
</dbReference>